<dbReference type="EMBL" id="JBIACK010000006">
    <property type="protein sequence ID" value="MFE8701722.1"/>
    <property type="molecule type" value="Genomic_DNA"/>
</dbReference>
<proteinExistence type="predicted"/>
<sequence>MRKVNEKLDSEWIQLIKEAKTMGIDMNEIREFLEKRGDVEFSNSSYECRAVI</sequence>
<reference evidence="2 3" key="1">
    <citation type="submission" date="2024-08" db="EMBL/GenBank/DDBJ databases">
        <title>Two novel Cytobacillus novel species.</title>
        <authorList>
            <person name="Liu G."/>
        </authorList>
    </citation>
    <scope>NUCLEOTIDE SEQUENCE [LARGE SCALE GENOMIC DNA]</scope>
    <source>
        <strain evidence="2 3">FJAT-54145</strain>
    </source>
</reference>
<dbReference type="InterPro" id="IPR036281">
    <property type="entry name" value="SinR/SinI_dimer_dom_sf"/>
</dbReference>
<dbReference type="InterPro" id="IPR010981">
    <property type="entry name" value="SinR/SinI_dimer_dom"/>
</dbReference>
<dbReference type="SUPFAM" id="SSF47406">
    <property type="entry name" value="SinR repressor dimerisation domain-like"/>
    <property type="match status" value="1"/>
</dbReference>
<dbReference type="Pfam" id="PF08671">
    <property type="entry name" value="SinI"/>
    <property type="match status" value="1"/>
</dbReference>
<evidence type="ECO:0000313" key="2">
    <source>
        <dbReference type="EMBL" id="MFE8701722.1"/>
    </source>
</evidence>
<protein>
    <submittedName>
        <fullName evidence="2">Anti-repressor SinI family protein</fullName>
    </submittedName>
</protein>
<evidence type="ECO:0000259" key="1">
    <source>
        <dbReference type="PROSITE" id="PS51500"/>
    </source>
</evidence>
<keyword evidence="3" id="KW-1185">Reference proteome</keyword>
<gene>
    <name evidence="2" type="ORF">ACFYKX_14045</name>
</gene>
<evidence type="ECO:0000313" key="3">
    <source>
        <dbReference type="Proteomes" id="UP001601059"/>
    </source>
</evidence>
<name>A0ABW6KDT7_9BACI</name>
<dbReference type="RefSeq" id="WP_389361691.1">
    <property type="nucleotide sequence ID" value="NZ_JBIACK010000006.1"/>
</dbReference>
<dbReference type="PROSITE" id="PS51500">
    <property type="entry name" value="SIN"/>
    <property type="match status" value="1"/>
</dbReference>
<dbReference type="Proteomes" id="UP001601059">
    <property type="component" value="Unassembled WGS sequence"/>
</dbReference>
<comment type="caution">
    <text evidence="2">The sequence shown here is derived from an EMBL/GenBank/DDBJ whole genome shotgun (WGS) entry which is preliminary data.</text>
</comment>
<organism evidence="2 3">
    <name type="scientific">Cytobacillus spartinae</name>
    <dbReference type="NCBI Taxonomy" id="3299023"/>
    <lineage>
        <taxon>Bacteria</taxon>
        <taxon>Bacillati</taxon>
        <taxon>Bacillota</taxon>
        <taxon>Bacilli</taxon>
        <taxon>Bacillales</taxon>
        <taxon>Bacillaceae</taxon>
        <taxon>Cytobacillus</taxon>
    </lineage>
</organism>
<feature type="domain" description="Sin" evidence="1">
    <location>
        <begin position="1"/>
        <end position="37"/>
    </location>
</feature>
<accession>A0ABW6KDT7</accession>